<reference evidence="2 3" key="1">
    <citation type="submission" date="2015-06" db="EMBL/GenBank/DDBJ databases">
        <title>Draft genome of the moderately acidophilic sulfate reducer Candidatus Desulfosporosinus acididurans strain M1.</title>
        <authorList>
            <person name="Poehlein A."/>
            <person name="Petzsch P."/>
            <person name="Johnson B.D."/>
            <person name="Schloemann M."/>
            <person name="Daniel R."/>
            <person name="Muehling M."/>
        </authorList>
    </citation>
    <scope>NUCLEOTIDE SEQUENCE [LARGE SCALE GENOMIC DNA]</scope>
    <source>
        <strain evidence="2 3">M1</strain>
    </source>
</reference>
<feature type="domain" description="Putative component of 'biosynthetic module'" evidence="1">
    <location>
        <begin position="279"/>
        <end position="547"/>
    </location>
</feature>
<gene>
    <name evidence="2" type="ORF">DEAC_c27770</name>
</gene>
<proteinExistence type="predicted"/>
<dbReference type="EMBL" id="LDZY01000009">
    <property type="protein sequence ID" value="KLU65225.1"/>
    <property type="molecule type" value="Genomic_DNA"/>
</dbReference>
<feature type="domain" description="Putative component of 'biosynthetic module'" evidence="1">
    <location>
        <begin position="18"/>
        <end position="238"/>
    </location>
</feature>
<feature type="domain" description="Putative component of 'biosynthetic module'" evidence="1">
    <location>
        <begin position="570"/>
        <end position="790"/>
    </location>
</feature>
<evidence type="ECO:0000313" key="3">
    <source>
        <dbReference type="Proteomes" id="UP000036356"/>
    </source>
</evidence>
<dbReference type="AlphaFoldDB" id="A0A0J1FP06"/>
<evidence type="ECO:0000313" key="2">
    <source>
        <dbReference type="EMBL" id="KLU65225.1"/>
    </source>
</evidence>
<sequence length="824" mass="95255">METSPNDQMMLLEIEKLFKDLLSPLQEREGGPPAYFYRIVGCDNQKELLSRVASFAEKLQSTDNFKIWDTVIPLPSDQKIIERIKGILEPISLKDYNNGALLNVLEGKGYFSLTIDDLSPQTIREAFAIVINLYMVNDQPKNISIAMNFVTKVLLWYTDFGQLCPKNRIKPKVLYWGSPKTHEVYFLILVFLLGGDVIVINTTFNDRFDNVDKQNHFCLPIKLSQEIPLPSFPQRRPLVENSPKNISAIQSPTKAAQRPSNLISKIKTDPAIVVKLQHSDNPLQDILLPLPKRSGYISGQFPILPTLFTRYIGVPVSSDDWKAEYYNDLYNLDRTLQRSGHYLKFIEGVSAPTPVESSLIPEQFAHGSFETREDILEKILQANLLPQLKNSIFSNTLKQSFIDSANLFCDSQSHFTSSIFLNFCLKLVVWINRYLPKLLEGSDPLAKDGEGGILQEQCFKILFYGPIKLHEVYLLDFFHRIGSDVLFIHSDLDGDSTFKNFDNNGTMTQVIRNLNSLPLVLFPQKEQLIRKSTVAYNASREIEEVIYSEDVGLYKPWQFEQYLTQPITLKTTYDELKILWQEAAKIRPEFKVQNHKVYIPNLFAKINGVHEDLREYWQDLKTFAQASNTHLIKAVPFCKVTYSRQELYQADYLFNPQGYLDEDKVMKSQHYKFAYLRTPLQEFLLSKINELLYSNVFLFQIDERMKLKILMTVLTMDDSLIKLIETFDFPQEIPKLIVYDSNKESFSEFDAILIAFLNLVGLDILVFTPTKYNTLEQLIRPNLFDVFQLPLLKYDLDLPELYNIPSPSTHKQGFFSRFFNSNKL</sequence>
<organism evidence="2 3">
    <name type="scientific">Desulfosporosinus acididurans</name>
    <dbReference type="NCBI Taxonomy" id="476652"/>
    <lineage>
        <taxon>Bacteria</taxon>
        <taxon>Bacillati</taxon>
        <taxon>Bacillota</taxon>
        <taxon>Clostridia</taxon>
        <taxon>Eubacteriales</taxon>
        <taxon>Desulfitobacteriaceae</taxon>
        <taxon>Desulfosporosinus</taxon>
    </lineage>
</organism>
<dbReference type="Proteomes" id="UP000036356">
    <property type="component" value="Unassembled WGS sequence"/>
</dbReference>
<evidence type="ECO:0000259" key="1">
    <source>
        <dbReference type="Pfam" id="PF14266"/>
    </source>
</evidence>
<dbReference type="Pfam" id="PF14266">
    <property type="entry name" value="YceG_bac"/>
    <property type="match status" value="3"/>
</dbReference>
<dbReference type="STRING" id="476652.DEAC_c27770"/>
<keyword evidence="3" id="KW-1185">Reference proteome</keyword>
<accession>A0A0J1FP06</accession>
<protein>
    <recommendedName>
        <fullName evidence="1">Putative component of 'biosynthetic module' domain-containing protein</fullName>
    </recommendedName>
</protein>
<dbReference type="PATRIC" id="fig|476652.3.peg.2906"/>
<dbReference type="RefSeq" id="WP_047810611.1">
    <property type="nucleotide sequence ID" value="NZ_LDZY01000009.1"/>
</dbReference>
<name>A0A0J1FP06_9FIRM</name>
<dbReference type="InterPro" id="IPR025647">
    <property type="entry name" value="YceG_bac"/>
</dbReference>
<comment type="caution">
    <text evidence="2">The sequence shown here is derived from an EMBL/GenBank/DDBJ whole genome shotgun (WGS) entry which is preliminary data.</text>
</comment>